<accession>A0A8D5U5X1</accession>
<feature type="transmembrane region" description="Helical" evidence="5">
    <location>
        <begin position="378"/>
        <end position="396"/>
    </location>
</feature>
<dbReference type="EC" id="2.5.1.16" evidence="5"/>
<dbReference type="KEGG" id="csty:KN1_12000"/>
<dbReference type="UniPathway" id="UPA00248">
    <property type="reaction ID" value="UER00314"/>
</dbReference>
<comment type="subunit">
    <text evidence="5">Homodimer or homotetramer.</text>
</comment>
<evidence type="ECO:0000256" key="5">
    <source>
        <dbReference type="HAMAP-Rule" id="MF_00198"/>
    </source>
</evidence>
<feature type="binding site" evidence="5">
    <location>
        <position position="76"/>
    </location>
    <ligand>
        <name>spermidine</name>
        <dbReference type="ChEBI" id="CHEBI:57834"/>
    </ligand>
</feature>
<feature type="binding site" evidence="5">
    <location>
        <position position="120"/>
    </location>
    <ligand>
        <name>S-methyl-5'-thioadenosine</name>
        <dbReference type="ChEBI" id="CHEBI:17509"/>
    </ligand>
</feature>
<dbReference type="PROSITE" id="PS51006">
    <property type="entry name" value="PABS_2"/>
    <property type="match status" value="1"/>
</dbReference>
<reference evidence="9 10" key="1">
    <citation type="submission" date="2021-04" db="EMBL/GenBank/DDBJ databases">
        <title>Complete genome sequence of Stygiolobus sp. KN-1.</title>
        <authorList>
            <person name="Nakamura K."/>
            <person name="Sakai H."/>
            <person name="Kurosawa N."/>
        </authorList>
    </citation>
    <scope>NUCLEOTIDE SEQUENCE [LARGE SCALE GENOMIC DNA]</scope>
    <source>
        <strain evidence="9 10">KN-1</strain>
    </source>
</reference>
<feature type="binding site" evidence="5">
    <location>
        <begin position="150"/>
        <end position="151"/>
    </location>
    <ligand>
        <name>S-methyl-5'-thioadenosine</name>
        <dbReference type="ChEBI" id="CHEBI:17509"/>
    </ligand>
</feature>
<feature type="compositionally biased region" description="Basic and acidic residues" evidence="7">
    <location>
        <begin position="1"/>
        <end position="14"/>
    </location>
</feature>
<comment type="subcellular location">
    <subcellularLocation>
        <location evidence="5">Cell membrane</location>
        <topology evidence="5">Multi-pass membrane protein</topology>
    </subcellularLocation>
</comment>
<evidence type="ECO:0000256" key="2">
    <source>
        <dbReference type="ARBA" id="ARBA00022679"/>
    </source>
</evidence>
<dbReference type="AlphaFoldDB" id="A0A8D5U5X1"/>
<dbReference type="GO" id="GO:0008295">
    <property type="term" value="P:spermidine biosynthetic process"/>
    <property type="evidence" value="ECO:0007669"/>
    <property type="project" value="UniProtKB-UniRule"/>
</dbReference>
<sequence>MDDSGKDDRGEKGGSEVNTTGDKRDGCDDNSRPKVGWHKRTPCTHARVGLESTDRGLALIIDGFTKFTERDEYVYHEALVHPAMSIAREPKTVLIIGGGDGLALREVLKWDSVKLVYLVDTDKCVIRIGKELSLNDRSLHDRRVRKVVGDGREFLMKQNRTFDVIIVDVIDPSYDFNALHLFTLSFYELVRSRVNKAFVTVAGEHGSEEARRVYVTVSKVFPYTSAYHVRLPYTGSDRALVLASLNRLFPTSLPEGLKFVNRYFLYQATEGKPFIDSADVITEEYPLRLRYFAGVGLDEDEDLVKGIVLGPQIVGVMNKRVIVVEKGSGDVKSAVPERVYTTDVNVMDKLKVAMAVPLLPLGLFSPVLLGILLNDMNLGLLTLLTFFLSIFGMAVIENKYVYKAEYIDVNCGELEILDDTGKVFGAIREVFD</sequence>
<protein>
    <recommendedName>
        <fullName evidence="5">Polyamine aminopropyltransferase</fullName>
    </recommendedName>
    <alternativeName>
        <fullName evidence="5">Putrescine aminopropyltransferase</fullName>
        <shortName evidence="5">PAPT</shortName>
    </alternativeName>
    <alternativeName>
        <fullName evidence="5">Spermidine synthase</fullName>
        <shortName evidence="5">SPDS</shortName>
        <shortName evidence="5">SPDSY</shortName>
        <ecNumber evidence="5">2.5.1.16</ecNumber>
    </alternativeName>
</protein>
<feature type="active site" description="Proton acceptor" evidence="5 6">
    <location>
        <position position="168"/>
    </location>
</feature>
<keyword evidence="5" id="KW-0472">Membrane</keyword>
<dbReference type="GO" id="GO:0005886">
    <property type="term" value="C:plasma membrane"/>
    <property type="evidence" value="ECO:0007669"/>
    <property type="project" value="UniProtKB-SubCell"/>
</dbReference>
<dbReference type="InterPro" id="IPR001045">
    <property type="entry name" value="Spermi_synthase"/>
</dbReference>
<dbReference type="Gene3D" id="3.40.50.150">
    <property type="entry name" value="Vaccinia Virus protein VP39"/>
    <property type="match status" value="1"/>
</dbReference>
<feature type="binding site" evidence="5">
    <location>
        <position position="100"/>
    </location>
    <ligand>
        <name>spermidine</name>
        <dbReference type="ChEBI" id="CHEBI:57834"/>
    </ligand>
</feature>
<comment type="catalytic activity">
    <reaction evidence="5">
        <text>S-adenosyl 3-(methylsulfanyl)propylamine + putrescine = S-methyl-5'-thioadenosine + spermidine + H(+)</text>
        <dbReference type="Rhea" id="RHEA:12721"/>
        <dbReference type="ChEBI" id="CHEBI:15378"/>
        <dbReference type="ChEBI" id="CHEBI:17509"/>
        <dbReference type="ChEBI" id="CHEBI:57443"/>
        <dbReference type="ChEBI" id="CHEBI:57834"/>
        <dbReference type="ChEBI" id="CHEBI:326268"/>
        <dbReference type="EC" id="2.5.1.16"/>
    </reaction>
</comment>
<feature type="transmembrane region" description="Helical" evidence="5">
    <location>
        <begin position="352"/>
        <end position="372"/>
    </location>
</feature>
<feature type="domain" description="PABS" evidence="8">
    <location>
        <begin position="50"/>
        <end position="245"/>
    </location>
</feature>
<evidence type="ECO:0000313" key="10">
    <source>
        <dbReference type="Proteomes" id="UP000825123"/>
    </source>
</evidence>
<evidence type="ECO:0000256" key="7">
    <source>
        <dbReference type="SAM" id="MobiDB-lite"/>
    </source>
</evidence>
<keyword evidence="3 5" id="KW-0745">Spermidine biosynthesis</keyword>
<dbReference type="HAMAP" id="MF_00198">
    <property type="entry name" value="Spermidine_synth"/>
    <property type="match status" value="1"/>
</dbReference>
<comment type="function">
    <text evidence="5">Catalyzes the irreversible transfer of a propylamine group from the amino donor S-adenosylmethioninamine (decarboxy-AdoMet) to putrescine (1,4-diaminobutane) to yield spermidine.</text>
</comment>
<dbReference type="Proteomes" id="UP000825123">
    <property type="component" value="Chromosome"/>
</dbReference>
<dbReference type="InterPro" id="IPR030374">
    <property type="entry name" value="PABS"/>
</dbReference>
<evidence type="ECO:0000256" key="4">
    <source>
        <dbReference type="ARBA" id="ARBA00023115"/>
    </source>
</evidence>
<dbReference type="GO" id="GO:0004766">
    <property type="term" value="F:spermidine synthase activity"/>
    <property type="evidence" value="ECO:0007669"/>
    <property type="project" value="UniProtKB-UniRule"/>
</dbReference>
<comment type="pathway">
    <text evidence="5">Amine and polyamine biosynthesis; spermidine biosynthesis; spermidine from putrescine: step 1/1.</text>
</comment>
<keyword evidence="5" id="KW-1003">Cell membrane</keyword>
<dbReference type="InterPro" id="IPR029063">
    <property type="entry name" value="SAM-dependent_MTases_sf"/>
</dbReference>
<organism evidence="9 10">
    <name type="scientific">Stygiolobus caldivivus</name>
    <dbReference type="NCBI Taxonomy" id="2824673"/>
    <lineage>
        <taxon>Archaea</taxon>
        <taxon>Thermoproteota</taxon>
        <taxon>Thermoprotei</taxon>
        <taxon>Sulfolobales</taxon>
        <taxon>Sulfolobaceae</taxon>
        <taxon>Stygiolobus</taxon>
    </lineage>
</organism>
<keyword evidence="2 5" id="KW-0808">Transferase</keyword>
<evidence type="ECO:0000256" key="6">
    <source>
        <dbReference type="PROSITE-ProRule" id="PRU00354"/>
    </source>
</evidence>
<dbReference type="PANTHER" id="PTHR43317:SF1">
    <property type="entry name" value="THERMOSPERMINE SYNTHASE ACAULIS5"/>
    <property type="match status" value="1"/>
</dbReference>
<proteinExistence type="inferred from homology"/>
<dbReference type="InterPro" id="IPR030373">
    <property type="entry name" value="PABS_CS"/>
</dbReference>
<dbReference type="RefSeq" id="WP_221289969.1">
    <property type="nucleotide sequence ID" value="NZ_AP024597.1"/>
</dbReference>
<evidence type="ECO:0000313" key="9">
    <source>
        <dbReference type="EMBL" id="BCU69903.1"/>
    </source>
</evidence>
<keyword evidence="4 5" id="KW-0620">Polyamine biosynthesis</keyword>
<comment type="caution">
    <text evidence="5">Lacks conserved residue(s) required for the propagation of feature annotation.</text>
</comment>
<comment type="similarity">
    <text evidence="1 5">Belongs to the spermidine/spermine synthase family.</text>
</comment>
<dbReference type="EMBL" id="AP024597">
    <property type="protein sequence ID" value="BCU69903.1"/>
    <property type="molecule type" value="Genomic_DNA"/>
</dbReference>
<keyword evidence="10" id="KW-1185">Reference proteome</keyword>
<dbReference type="PROSITE" id="PS01330">
    <property type="entry name" value="PABS_1"/>
    <property type="match status" value="1"/>
</dbReference>
<name>A0A8D5U5X1_9CREN</name>
<dbReference type="PANTHER" id="PTHR43317">
    <property type="entry name" value="THERMOSPERMINE SYNTHASE ACAULIS5"/>
    <property type="match status" value="1"/>
</dbReference>
<evidence type="ECO:0000256" key="3">
    <source>
        <dbReference type="ARBA" id="ARBA00023066"/>
    </source>
</evidence>
<evidence type="ECO:0000256" key="1">
    <source>
        <dbReference type="ARBA" id="ARBA00007867"/>
    </source>
</evidence>
<evidence type="ECO:0000259" key="8">
    <source>
        <dbReference type="PROSITE" id="PS51006"/>
    </source>
</evidence>
<feature type="region of interest" description="Disordered" evidence="7">
    <location>
        <begin position="1"/>
        <end position="38"/>
    </location>
</feature>
<keyword evidence="5" id="KW-0812">Transmembrane</keyword>
<feature type="compositionally biased region" description="Basic and acidic residues" evidence="7">
    <location>
        <begin position="21"/>
        <end position="32"/>
    </location>
</feature>
<keyword evidence="5" id="KW-1133">Transmembrane helix</keyword>
<dbReference type="GO" id="GO:0010487">
    <property type="term" value="F:thermospermine synthase activity"/>
    <property type="evidence" value="ECO:0007669"/>
    <property type="project" value="UniProtKB-ARBA"/>
</dbReference>
<dbReference type="SUPFAM" id="SSF53335">
    <property type="entry name" value="S-adenosyl-L-methionine-dependent methyltransferases"/>
    <property type="match status" value="1"/>
</dbReference>
<dbReference type="CDD" id="cd02440">
    <property type="entry name" value="AdoMet_MTases"/>
    <property type="match status" value="1"/>
</dbReference>
<gene>
    <name evidence="5" type="primary">speE</name>
    <name evidence="9" type="ORF">KN1_12000</name>
</gene>
<dbReference type="GeneID" id="66162934"/>
<dbReference type="Pfam" id="PF01564">
    <property type="entry name" value="Spermine_synth"/>
    <property type="match status" value="1"/>
</dbReference>